<dbReference type="Pfam" id="PF03364">
    <property type="entry name" value="Polyketide_cyc"/>
    <property type="match status" value="1"/>
</dbReference>
<feature type="domain" description="Coenzyme Q-binding protein COQ10 START" evidence="2">
    <location>
        <begin position="13"/>
        <end position="122"/>
    </location>
</feature>
<dbReference type="InterPro" id="IPR005031">
    <property type="entry name" value="COQ10_START"/>
</dbReference>
<comment type="caution">
    <text evidence="3">The sequence shown here is derived from an EMBL/GenBank/DDBJ whole genome shotgun (WGS) entry which is preliminary data.</text>
</comment>
<dbReference type="AlphaFoldDB" id="A0A832DH71"/>
<dbReference type="InterPro" id="IPR023393">
    <property type="entry name" value="START-like_dom_sf"/>
</dbReference>
<evidence type="ECO:0000259" key="2">
    <source>
        <dbReference type="Pfam" id="PF03364"/>
    </source>
</evidence>
<gene>
    <name evidence="3" type="ORF">ENS56_04940</name>
</gene>
<name>A0A832DH71_9BACT</name>
<dbReference type="CDD" id="cd07820">
    <property type="entry name" value="SRPBCC_3"/>
    <property type="match status" value="1"/>
</dbReference>
<protein>
    <recommendedName>
        <fullName evidence="2">Coenzyme Q-binding protein COQ10 START domain-containing protein</fullName>
    </recommendedName>
</protein>
<dbReference type="Gene3D" id="3.30.530.20">
    <property type="match status" value="1"/>
</dbReference>
<organism evidence="3">
    <name type="scientific">Ignavibacterium album</name>
    <dbReference type="NCBI Taxonomy" id="591197"/>
    <lineage>
        <taxon>Bacteria</taxon>
        <taxon>Pseudomonadati</taxon>
        <taxon>Ignavibacteriota</taxon>
        <taxon>Ignavibacteria</taxon>
        <taxon>Ignavibacteriales</taxon>
        <taxon>Ignavibacteriaceae</taxon>
        <taxon>Ignavibacterium</taxon>
    </lineage>
</organism>
<proteinExistence type="inferred from homology"/>
<evidence type="ECO:0000256" key="1">
    <source>
        <dbReference type="ARBA" id="ARBA00008918"/>
    </source>
</evidence>
<sequence length="169" mass="20091">MKIYQLKSSQILPISLSTAWKFFSDPKNLSKITPKWLNFEITSNLPHRMYAGLIITYKVRPMFNIPQTWVTEITHVNEPNYFVDEQRFGPYKMWHHEHTFTEIPGVGVEMRDIVTYVLPFGFLGRIVNTLFVRKKVLEIFEYRKEVLLKMFGPSVNEEGKLEYFTLEKH</sequence>
<dbReference type="SUPFAM" id="SSF55961">
    <property type="entry name" value="Bet v1-like"/>
    <property type="match status" value="1"/>
</dbReference>
<accession>A0A832DH71</accession>
<evidence type="ECO:0000313" key="3">
    <source>
        <dbReference type="EMBL" id="HGT47357.1"/>
    </source>
</evidence>
<dbReference type="EMBL" id="DSVI01000005">
    <property type="protein sequence ID" value="HGT47357.1"/>
    <property type="molecule type" value="Genomic_DNA"/>
</dbReference>
<reference evidence="3" key="1">
    <citation type="journal article" date="2020" name="mSystems">
        <title>Genome- and Community-Level Interaction Insights into Carbon Utilization and Element Cycling Functions of Hydrothermarchaeota in Hydrothermal Sediment.</title>
        <authorList>
            <person name="Zhou Z."/>
            <person name="Liu Y."/>
            <person name="Xu W."/>
            <person name="Pan J."/>
            <person name="Luo Z.H."/>
            <person name="Li M."/>
        </authorList>
    </citation>
    <scope>NUCLEOTIDE SEQUENCE [LARGE SCALE GENOMIC DNA]</scope>
    <source>
        <strain evidence="3">SpSt-500</strain>
    </source>
</reference>
<comment type="similarity">
    <text evidence="1">Belongs to the ribosome association toxin RatA family.</text>
</comment>